<dbReference type="Proteomes" id="UP000035680">
    <property type="component" value="Unassembled WGS sequence"/>
</dbReference>
<organism evidence="1 2">
    <name type="scientific">Strongyloides venezuelensis</name>
    <name type="common">Threadworm</name>
    <dbReference type="NCBI Taxonomy" id="75913"/>
    <lineage>
        <taxon>Eukaryota</taxon>
        <taxon>Metazoa</taxon>
        <taxon>Ecdysozoa</taxon>
        <taxon>Nematoda</taxon>
        <taxon>Chromadorea</taxon>
        <taxon>Rhabditida</taxon>
        <taxon>Tylenchina</taxon>
        <taxon>Panagrolaimomorpha</taxon>
        <taxon>Strongyloidoidea</taxon>
        <taxon>Strongyloididae</taxon>
        <taxon>Strongyloides</taxon>
    </lineage>
</organism>
<keyword evidence="1" id="KW-1185">Reference proteome</keyword>
<dbReference type="WBParaSite" id="SVE_1958100.1">
    <property type="protein sequence ID" value="SVE_1958100.1"/>
    <property type="gene ID" value="SVE_1958100"/>
</dbReference>
<reference evidence="1" key="1">
    <citation type="submission" date="2014-07" db="EMBL/GenBank/DDBJ databases">
        <authorList>
            <person name="Martin A.A"/>
            <person name="De Silva N."/>
        </authorList>
    </citation>
    <scope>NUCLEOTIDE SEQUENCE</scope>
</reference>
<dbReference type="AlphaFoldDB" id="A0A0K0G4C1"/>
<evidence type="ECO:0000313" key="2">
    <source>
        <dbReference type="WBParaSite" id="SVE_1958100.1"/>
    </source>
</evidence>
<protein>
    <submittedName>
        <fullName evidence="2">Transposase</fullName>
    </submittedName>
</protein>
<accession>A0A0K0G4C1</accession>
<proteinExistence type="predicted"/>
<reference evidence="2" key="2">
    <citation type="submission" date="2015-08" db="UniProtKB">
        <authorList>
            <consortium name="WormBaseParasite"/>
        </authorList>
    </citation>
    <scope>IDENTIFICATION</scope>
</reference>
<evidence type="ECO:0000313" key="1">
    <source>
        <dbReference type="Proteomes" id="UP000035680"/>
    </source>
</evidence>
<name>A0A0K0G4C1_STRVS</name>
<sequence>MLTSSLPDDACMRHKQQCKCTVCVIQREKSPGVKGLRYKTQPVVEIKYKPRPPVESRHKARATVEINHVMVQLCCGK</sequence>